<name>A0A372JM06_9ACTN</name>
<evidence type="ECO:0000313" key="1">
    <source>
        <dbReference type="EMBL" id="RFU41073.1"/>
    </source>
</evidence>
<protein>
    <submittedName>
        <fullName evidence="1">Uncharacterized protein</fullName>
    </submittedName>
</protein>
<dbReference type="InterPro" id="IPR029063">
    <property type="entry name" value="SAM-dependent_MTases_sf"/>
</dbReference>
<reference evidence="1 2" key="1">
    <citation type="submission" date="2018-08" db="EMBL/GenBank/DDBJ databases">
        <title>Actinomadura jelena sp. nov., a novel Actinomycete isolated from soil in Chad.</title>
        <authorList>
            <person name="Shi L."/>
        </authorList>
    </citation>
    <scope>NUCLEOTIDE SEQUENCE [LARGE SCALE GENOMIC DNA]</scope>
    <source>
        <strain evidence="1 2">NEAU-G17</strain>
    </source>
</reference>
<organism evidence="1 2">
    <name type="scientific">Actinomadura logoneensis</name>
    <dbReference type="NCBI Taxonomy" id="2293572"/>
    <lineage>
        <taxon>Bacteria</taxon>
        <taxon>Bacillati</taxon>
        <taxon>Actinomycetota</taxon>
        <taxon>Actinomycetes</taxon>
        <taxon>Streptosporangiales</taxon>
        <taxon>Thermomonosporaceae</taxon>
        <taxon>Actinomadura</taxon>
    </lineage>
</organism>
<comment type="caution">
    <text evidence="1">The sequence shown here is derived from an EMBL/GenBank/DDBJ whole genome shotgun (WGS) entry which is preliminary data.</text>
</comment>
<dbReference type="Gene3D" id="3.40.50.150">
    <property type="entry name" value="Vaccinia Virus protein VP39"/>
    <property type="match status" value="1"/>
</dbReference>
<evidence type="ECO:0000313" key="2">
    <source>
        <dbReference type="Proteomes" id="UP000261811"/>
    </source>
</evidence>
<sequence>GGRFAAVLADEPGRYSPFRVRHGVVTRRGPVPAARRPDPREWTALLEAAGFTRVRAETHRVPVFEAEHAAAAWVLIVRTSAPLLAWQGGLDERAREAAHREAVRTLASWFPGGPVRPPGEAVLVSGVHPG</sequence>
<proteinExistence type="predicted"/>
<accession>A0A372JM06</accession>
<dbReference type="RefSeq" id="WP_199486619.1">
    <property type="nucleotide sequence ID" value="NZ_QURH01000235.1"/>
</dbReference>
<gene>
    <name evidence="1" type="ORF">DZF91_13735</name>
</gene>
<keyword evidence="2" id="KW-1185">Reference proteome</keyword>
<dbReference type="AlphaFoldDB" id="A0A372JM06"/>
<feature type="non-terminal residue" evidence="1">
    <location>
        <position position="1"/>
    </location>
</feature>
<dbReference type="Proteomes" id="UP000261811">
    <property type="component" value="Unassembled WGS sequence"/>
</dbReference>
<dbReference type="EMBL" id="QURH01000235">
    <property type="protein sequence ID" value="RFU41073.1"/>
    <property type="molecule type" value="Genomic_DNA"/>
</dbReference>